<evidence type="ECO:0000313" key="4">
    <source>
        <dbReference type="EMBL" id="OGY44888.1"/>
    </source>
</evidence>
<dbReference type="Pfam" id="PF01066">
    <property type="entry name" value="CDP-OH_P_transf"/>
    <property type="match status" value="1"/>
</dbReference>
<evidence type="ECO:0000256" key="2">
    <source>
        <dbReference type="RuleBase" id="RU003750"/>
    </source>
</evidence>
<dbReference type="InterPro" id="IPR048254">
    <property type="entry name" value="CDP_ALCOHOL_P_TRANSF_CS"/>
</dbReference>
<keyword evidence="3" id="KW-0472">Membrane</keyword>
<dbReference type="EMBL" id="MHIC01000022">
    <property type="protein sequence ID" value="OGY44888.1"/>
    <property type="molecule type" value="Genomic_DNA"/>
</dbReference>
<dbReference type="AlphaFoldDB" id="A0A1G1XXW5"/>
<dbReference type="GO" id="GO:0016780">
    <property type="term" value="F:phosphotransferase activity, for other substituted phosphate groups"/>
    <property type="evidence" value="ECO:0007669"/>
    <property type="project" value="InterPro"/>
</dbReference>
<dbReference type="STRING" id="1797533.A2731_01005"/>
<gene>
    <name evidence="4" type="ORF">A2731_01005</name>
</gene>
<protein>
    <recommendedName>
        <fullName evidence="6">CDP-diacylglycerol--glycerol-3-phosphate 3-phosphatidyltransferase</fullName>
    </recommendedName>
</protein>
<dbReference type="PROSITE" id="PS00379">
    <property type="entry name" value="CDP_ALCOHOL_P_TRANSF"/>
    <property type="match status" value="1"/>
</dbReference>
<dbReference type="InterPro" id="IPR043130">
    <property type="entry name" value="CDP-OH_PTrfase_TM_dom"/>
</dbReference>
<feature type="transmembrane region" description="Helical" evidence="3">
    <location>
        <begin position="165"/>
        <end position="186"/>
    </location>
</feature>
<dbReference type="InterPro" id="IPR000462">
    <property type="entry name" value="CDP-OH_P_trans"/>
</dbReference>
<dbReference type="Proteomes" id="UP000176241">
    <property type="component" value="Unassembled WGS sequence"/>
</dbReference>
<feature type="transmembrane region" description="Helical" evidence="3">
    <location>
        <begin position="136"/>
        <end position="153"/>
    </location>
</feature>
<dbReference type="Gene3D" id="1.20.120.1760">
    <property type="match status" value="1"/>
</dbReference>
<keyword evidence="1 2" id="KW-0808">Transferase</keyword>
<accession>A0A1G1XXW5</accession>
<comment type="similarity">
    <text evidence="2">Belongs to the CDP-alcohol phosphatidyltransferase class-I family.</text>
</comment>
<evidence type="ECO:0000313" key="5">
    <source>
        <dbReference type="Proteomes" id="UP000176241"/>
    </source>
</evidence>
<dbReference type="GO" id="GO:0008654">
    <property type="term" value="P:phospholipid biosynthetic process"/>
    <property type="evidence" value="ECO:0007669"/>
    <property type="project" value="InterPro"/>
</dbReference>
<evidence type="ECO:0000256" key="3">
    <source>
        <dbReference type="SAM" id="Phobius"/>
    </source>
</evidence>
<name>A0A1G1XXW5_9BACT</name>
<sequence>MEKVNTRLTHLAESVASFCERSFRLFDTLRQKKEETIDPIISRVVPRPLTANCLTIFRVILGLAIPFIALEYGYQFNFYLIVMLLAVYLSDFLDGPVARVRKELSLKGALLDRLADRVSLMPLAIIEYWSDQWLVAVGVSGTLLTILIAYINYRRRNQREVPANVFGKIAMIAVSIGVFLPVWPGWWGIGHFLGWLSVFLCTISLTVSAYRWKHIVNTFESTP</sequence>
<evidence type="ECO:0000256" key="1">
    <source>
        <dbReference type="ARBA" id="ARBA00022679"/>
    </source>
</evidence>
<keyword evidence="3" id="KW-1133">Transmembrane helix</keyword>
<proteinExistence type="inferred from homology"/>
<evidence type="ECO:0008006" key="6">
    <source>
        <dbReference type="Google" id="ProtNLM"/>
    </source>
</evidence>
<comment type="caution">
    <text evidence="4">The sequence shown here is derived from an EMBL/GenBank/DDBJ whole genome shotgun (WGS) entry which is preliminary data.</text>
</comment>
<feature type="transmembrane region" description="Helical" evidence="3">
    <location>
        <begin position="192"/>
        <end position="210"/>
    </location>
</feature>
<reference evidence="4 5" key="1">
    <citation type="journal article" date="2016" name="Nat. Commun.">
        <title>Thousands of microbial genomes shed light on interconnected biogeochemical processes in an aquifer system.</title>
        <authorList>
            <person name="Anantharaman K."/>
            <person name="Brown C.T."/>
            <person name="Hug L.A."/>
            <person name="Sharon I."/>
            <person name="Castelle C.J."/>
            <person name="Probst A.J."/>
            <person name="Thomas B.C."/>
            <person name="Singh A."/>
            <person name="Wilkins M.J."/>
            <person name="Karaoz U."/>
            <person name="Brodie E.L."/>
            <person name="Williams K.H."/>
            <person name="Hubbard S.S."/>
            <person name="Banfield J.F."/>
        </authorList>
    </citation>
    <scope>NUCLEOTIDE SEQUENCE [LARGE SCALE GENOMIC DNA]</scope>
</reference>
<dbReference type="GO" id="GO:0016020">
    <property type="term" value="C:membrane"/>
    <property type="evidence" value="ECO:0007669"/>
    <property type="project" value="InterPro"/>
</dbReference>
<keyword evidence="3" id="KW-0812">Transmembrane</keyword>
<organism evidence="4 5">
    <name type="scientific">Candidatus Buchananbacteria bacterium RIFCSPHIGHO2_01_FULL_39_8</name>
    <dbReference type="NCBI Taxonomy" id="1797533"/>
    <lineage>
        <taxon>Bacteria</taxon>
        <taxon>Candidatus Buchananiibacteriota</taxon>
    </lineage>
</organism>